<reference evidence="2 3" key="1">
    <citation type="journal article" date="2016" name="Nat. Commun.">
        <title>Thousands of microbial genomes shed light on interconnected biogeochemical processes in an aquifer system.</title>
        <authorList>
            <person name="Anantharaman K."/>
            <person name="Brown C.T."/>
            <person name="Hug L.A."/>
            <person name="Sharon I."/>
            <person name="Castelle C.J."/>
            <person name="Probst A.J."/>
            <person name="Thomas B.C."/>
            <person name="Singh A."/>
            <person name="Wilkins M.J."/>
            <person name="Karaoz U."/>
            <person name="Brodie E.L."/>
            <person name="Williams K.H."/>
            <person name="Hubbard S.S."/>
            <person name="Banfield J.F."/>
        </authorList>
    </citation>
    <scope>NUCLEOTIDE SEQUENCE [LARGE SCALE GENOMIC DNA]</scope>
</reference>
<keyword evidence="1" id="KW-1133">Transmembrane helix</keyword>
<sequence length="134" mass="15266">MMRRFSNAIAVTPHGIARVTWALVACGMVLYFSYHVWTLFRPPFLVLEQNHDIITQEDFVFVRGVTQKESHVFINSREAAVTAKGAFEERIALENGMNAIEIKSVNKFGKTTSVLRRIIKQAPEWYGDPAQIPK</sequence>
<dbReference type="Pfam" id="PF09136">
    <property type="entry name" value="Glucodextran_B"/>
    <property type="match status" value="1"/>
</dbReference>
<organism evidence="2 3">
    <name type="scientific">Candidatus Azambacteria bacterium RIFCSPLOWO2_01_FULL_46_25</name>
    <dbReference type="NCBI Taxonomy" id="1797298"/>
    <lineage>
        <taxon>Bacteria</taxon>
        <taxon>Candidatus Azamiibacteriota</taxon>
    </lineage>
</organism>
<dbReference type="Proteomes" id="UP000176650">
    <property type="component" value="Unassembled WGS sequence"/>
</dbReference>
<evidence type="ECO:0000256" key="1">
    <source>
        <dbReference type="SAM" id="Phobius"/>
    </source>
</evidence>
<dbReference type="Gene3D" id="2.60.40.10">
    <property type="entry name" value="Immunoglobulins"/>
    <property type="match status" value="1"/>
</dbReference>
<dbReference type="AlphaFoldDB" id="A0A1F5BVE2"/>
<keyword evidence="1" id="KW-0472">Membrane</keyword>
<dbReference type="STRING" id="1797298.A2988_03720"/>
<protein>
    <submittedName>
        <fullName evidence="2">Uncharacterized protein</fullName>
    </submittedName>
</protein>
<dbReference type="InterPro" id="IPR013783">
    <property type="entry name" value="Ig-like_fold"/>
</dbReference>
<gene>
    <name evidence="2" type="ORF">A2988_03720</name>
</gene>
<evidence type="ECO:0000313" key="3">
    <source>
        <dbReference type="Proteomes" id="UP000176650"/>
    </source>
</evidence>
<accession>A0A1F5BVE2</accession>
<name>A0A1F5BVE2_9BACT</name>
<keyword evidence="1" id="KW-0812">Transmembrane</keyword>
<feature type="transmembrane region" description="Helical" evidence="1">
    <location>
        <begin position="21"/>
        <end position="40"/>
    </location>
</feature>
<dbReference type="EMBL" id="MEYS01000001">
    <property type="protein sequence ID" value="OGD34585.1"/>
    <property type="molecule type" value="Genomic_DNA"/>
</dbReference>
<evidence type="ECO:0000313" key="2">
    <source>
        <dbReference type="EMBL" id="OGD34585.1"/>
    </source>
</evidence>
<proteinExistence type="predicted"/>
<comment type="caution">
    <text evidence="2">The sequence shown here is derived from an EMBL/GenBank/DDBJ whole genome shotgun (WGS) entry which is preliminary data.</text>
</comment>